<dbReference type="PANTHER" id="PTHR42944">
    <property type="entry name" value="ADENINE DNA GLYCOSYLASE"/>
    <property type="match status" value="1"/>
</dbReference>
<comment type="catalytic activity">
    <reaction evidence="1">
        <text>Hydrolyzes free adenine bases from 7,8-dihydro-8-oxoguanine:adenine mismatched double-stranded DNA, leaving an apurinic site.</text>
        <dbReference type="EC" id="3.2.2.31"/>
    </reaction>
</comment>
<reference evidence="15" key="2">
    <citation type="submission" date="2024-10" db="UniProtKB">
        <authorList>
            <consortium name="EnsemblProtists"/>
        </authorList>
    </citation>
    <scope>IDENTIFICATION</scope>
</reference>
<dbReference type="PANTHER" id="PTHR42944:SF1">
    <property type="entry name" value="ADENINE DNA GLYCOSYLASE"/>
    <property type="match status" value="1"/>
</dbReference>
<dbReference type="RefSeq" id="XP_005773622.1">
    <property type="nucleotide sequence ID" value="XM_005773565.1"/>
</dbReference>
<dbReference type="Pfam" id="PF00730">
    <property type="entry name" value="HhH-GPD"/>
    <property type="match status" value="1"/>
</dbReference>
<evidence type="ECO:0000256" key="13">
    <source>
        <dbReference type="ARBA" id="ARBA00023295"/>
    </source>
</evidence>
<dbReference type="KEGG" id="ehx:EMIHUDRAFT_70516"/>
<evidence type="ECO:0000256" key="5">
    <source>
        <dbReference type="ARBA" id="ARBA00022023"/>
    </source>
</evidence>
<dbReference type="InterPro" id="IPR044298">
    <property type="entry name" value="MIG/MutY"/>
</dbReference>
<evidence type="ECO:0000256" key="7">
    <source>
        <dbReference type="ARBA" id="ARBA00022723"/>
    </source>
</evidence>
<dbReference type="KEGG" id="ehx:EMIHUDRAFT_75031"/>
<dbReference type="InterPro" id="IPR011257">
    <property type="entry name" value="DNA_glycosylase"/>
</dbReference>
<dbReference type="GO" id="GO:0000701">
    <property type="term" value="F:purine-specific mismatch base pair DNA N-glycosylase activity"/>
    <property type="evidence" value="ECO:0007669"/>
    <property type="project" value="UniProtKB-EC"/>
</dbReference>
<dbReference type="GeneID" id="17266734"/>
<dbReference type="Pfam" id="PF00633">
    <property type="entry name" value="HHH"/>
    <property type="match status" value="1"/>
</dbReference>
<keyword evidence="16" id="KW-1185">Reference proteome</keyword>
<reference evidence="16" key="1">
    <citation type="journal article" date="2013" name="Nature">
        <title>Pan genome of the phytoplankton Emiliania underpins its global distribution.</title>
        <authorList>
            <person name="Read B.A."/>
            <person name="Kegel J."/>
            <person name="Klute M.J."/>
            <person name="Kuo A."/>
            <person name="Lefebvre S.C."/>
            <person name="Maumus F."/>
            <person name="Mayer C."/>
            <person name="Miller J."/>
            <person name="Monier A."/>
            <person name="Salamov A."/>
            <person name="Young J."/>
            <person name="Aguilar M."/>
            <person name="Claverie J.M."/>
            <person name="Frickenhaus S."/>
            <person name="Gonzalez K."/>
            <person name="Herman E.K."/>
            <person name="Lin Y.C."/>
            <person name="Napier J."/>
            <person name="Ogata H."/>
            <person name="Sarno A.F."/>
            <person name="Shmutz J."/>
            <person name="Schroeder D."/>
            <person name="de Vargas C."/>
            <person name="Verret F."/>
            <person name="von Dassow P."/>
            <person name="Valentin K."/>
            <person name="Van de Peer Y."/>
            <person name="Wheeler G."/>
            <person name="Dacks J.B."/>
            <person name="Delwiche C.F."/>
            <person name="Dyhrman S.T."/>
            <person name="Glockner G."/>
            <person name="John U."/>
            <person name="Richards T."/>
            <person name="Worden A.Z."/>
            <person name="Zhang X."/>
            <person name="Grigoriev I.V."/>
            <person name="Allen A.E."/>
            <person name="Bidle K."/>
            <person name="Borodovsky M."/>
            <person name="Bowler C."/>
            <person name="Brownlee C."/>
            <person name="Cock J.M."/>
            <person name="Elias M."/>
            <person name="Gladyshev V.N."/>
            <person name="Groth M."/>
            <person name="Guda C."/>
            <person name="Hadaegh A."/>
            <person name="Iglesias-Rodriguez M.D."/>
            <person name="Jenkins J."/>
            <person name="Jones B.M."/>
            <person name="Lawson T."/>
            <person name="Leese F."/>
            <person name="Lindquist E."/>
            <person name="Lobanov A."/>
            <person name="Lomsadze A."/>
            <person name="Malik S.B."/>
            <person name="Marsh M.E."/>
            <person name="Mackinder L."/>
            <person name="Mock T."/>
            <person name="Mueller-Roeber B."/>
            <person name="Pagarete A."/>
            <person name="Parker M."/>
            <person name="Probert I."/>
            <person name="Quesneville H."/>
            <person name="Raines C."/>
            <person name="Rensing S.A."/>
            <person name="Riano-Pachon D.M."/>
            <person name="Richier S."/>
            <person name="Rokitta S."/>
            <person name="Shiraiwa Y."/>
            <person name="Soanes D.M."/>
            <person name="van der Giezen M."/>
            <person name="Wahlund T.M."/>
            <person name="Williams B."/>
            <person name="Wilson W."/>
            <person name="Wolfe G."/>
            <person name="Wurch L.L."/>
        </authorList>
    </citation>
    <scope>NUCLEOTIDE SEQUENCE</scope>
</reference>
<dbReference type="CDD" id="cd00056">
    <property type="entry name" value="ENDO3c"/>
    <property type="match status" value="1"/>
</dbReference>
<dbReference type="RefSeq" id="XP_005789825.1">
    <property type="nucleotide sequence ID" value="XM_005789768.1"/>
</dbReference>
<dbReference type="EnsemblProtists" id="EOD21193">
    <property type="protein sequence ID" value="EOD21193"/>
    <property type="gene ID" value="EMIHUDRAFT_75031"/>
</dbReference>
<keyword evidence="12" id="KW-0234">DNA repair</keyword>
<proteinExistence type="inferred from homology"/>
<dbReference type="InterPro" id="IPR023170">
    <property type="entry name" value="HhH_base_excis_C"/>
</dbReference>
<keyword evidence="10" id="KW-0408">Iron</keyword>
<comment type="similarity">
    <text evidence="3">Belongs to the Nth/MutY family.</text>
</comment>
<evidence type="ECO:0000256" key="11">
    <source>
        <dbReference type="ARBA" id="ARBA00023014"/>
    </source>
</evidence>
<evidence type="ECO:0000256" key="8">
    <source>
        <dbReference type="ARBA" id="ARBA00022763"/>
    </source>
</evidence>
<keyword evidence="9" id="KW-0378">Hydrolase</keyword>
<keyword evidence="7" id="KW-0479">Metal-binding</keyword>
<dbReference type="GO" id="GO:0005634">
    <property type="term" value="C:nucleus"/>
    <property type="evidence" value="ECO:0007669"/>
    <property type="project" value="TreeGrafter"/>
</dbReference>
<dbReference type="OMA" id="FERWIAK"/>
<dbReference type="GO" id="GO:0006298">
    <property type="term" value="P:mismatch repair"/>
    <property type="evidence" value="ECO:0007669"/>
    <property type="project" value="TreeGrafter"/>
</dbReference>
<name>A0A0D3JCF8_EMIH1</name>
<dbReference type="GO" id="GO:0035485">
    <property type="term" value="F:adenine/guanine mispair binding"/>
    <property type="evidence" value="ECO:0007669"/>
    <property type="project" value="TreeGrafter"/>
</dbReference>
<comment type="cofactor">
    <cofactor evidence="2">
        <name>[4Fe-4S] cluster</name>
        <dbReference type="ChEBI" id="CHEBI:49883"/>
    </cofactor>
</comment>
<dbReference type="GO" id="GO:0006284">
    <property type="term" value="P:base-excision repair"/>
    <property type="evidence" value="ECO:0007669"/>
    <property type="project" value="InterPro"/>
</dbReference>
<protein>
    <recommendedName>
        <fullName evidence="5">Adenine DNA glycosylase</fullName>
        <ecNumber evidence="4">3.2.2.31</ecNumber>
    </recommendedName>
</protein>
<dbReference type="Gene3D" id="1.10.1670.10">
    <property type="entry name" value="Helix-hairpin-Helix base-excision DNA repair enzymes (C-terminal)"/>
    <property type="match status" value="1"/>
</dbReference>
<keyword evidence="6" id="KW-0004">4Fe-4S</keyword>
<dbReference type="SUPFAM" id="SSF48150">
    <property type="entry name" value="DNA-glycosylase"/>
    <property type="match status" value="1"/>
</dbReference>
<dbReference type="GO" id="GO:0046872">
    <property type="term" value="F:metal ion binding"/>
    <property type="evidence" value="ECO:0007669"/>
    <property type="project" value="UniProtKB-KW"/>
</dbReference>
<evidence type="ECO:0000256" key="6">
    <source>
        <dbReference type="ARBA" id="ARBA00022485"/>
    </source>
</evidence>
<evidence type="ECO:0000256" key="4">
    <source>
        <dbReference type="ARBA" id="ARBA00012045"/>
    </source>
</evidence>
<dbReference type="AlphaFoldDB" id="A0A0D3JCF8"/>
<dbReference type="HOGENOM" id="CLU_012862_2_1_1"/>
<evidence type="ECO:0000256" key="2">
    <source>
        <dbReference type="ARBA" id="ARBA00001966"/>
    </source>
</evidence>
<dbReference type="GO" id="GO:0051539">
    <property type="term" value="F:4 iron, 4 sulfur cluster binding"/>
    <property type="evidence" value="ECO:0007669"/>
    <property type="project" value="UniProtKB-KW"/>
</dbReference>
<dbReference type="InterPro" id="IPR003265">
    <property type="entry name" value="HhH-GPD_domain"/>
</dbReference>
<accession>A0A0D3JCF8</accession>
<dbReference type="Proteomes" id="UP000013827">
    <property type="component" value="Unassembled WGS sequence"/>
</dbReference>
<dbReference type="PaxDb" id="2903-EOD21193"/>
<organism evidence="15 16">
    <name type="scientific">Emiliania huxleyi (strain CCMP1516)</name>
    <dbReference type="NCBI Taxonomy" id="280463"/>
    <lineage>
        <taxon>Eukaryota</taxon>
        <taxon>Haptista</taxon>
        <taxon>Haptophyta</taxon>
        <taxon>Prymnesiophyceae</taxon>
        <taxon>Isochrysidales</taxon>
        <taxon>Noelaerhabdaceae</taxon>
        <taxon>Emiliania</taxon>
    </lineage>
</organism>
<dbReference type="eggNOG" id="KOG2457">
    <property type="taxonomic scope" value="Eukaryota"/>
</dbReference>
<dbReference type="Gene3D" id="1.10.340.30">
    <property type="entry name" value="Hypothetical protein, domain 2"/>
    <property type="match status" value="1"/>
</dbReference>
<evidence type="ECO:0000256" key="9">
    <source>
        <dbReference type="ARBA" id="ARBA00022801"/>
    </source>
</evidence>
<feature type="domain" description="HhH-GPD" evidence="14">
    <location>
        <begin position="71"/>
        <end position="180"/>
    </location>
</feature>
<dbReference type="SMART" id="SM00478">
    <property type="entry name" value="ENDO3c"/>
    <property type="match status" value="1"/>
</dbReference>
<dbReference type="FunFam" id="1.10.340.30:FF:000002">
    <property type="entry name" value="Adenine DNA glycosylase"/>
    <property type="match status" value="1"/>
</dbReference>
<keyword evidence="8" id="KW-0227">DNA damage</keyword>
<keyword evidence="11" id="KW-0411">Iron-sulfur</keyword>
<sequence length="180" mass="19564">MEELPVAEARPALLEWYRATRRRLPWRGDAPPYNGSTAGVNKAGSRAAQVAAEPSPVGEVSAYGVWVSEIMCQQTRVEAVIPYWLAWMEAFPTVQDLAAASEEQVNAKWAGLGFYRRARMLHEGAKQVVDDFDGQLPQTVDGLLRLKGVGPYTAGAIASISFGVPAPIVDGNVLRVLSRL</sequence>
<dbReference type="EnsemblProtists" id="EOD37396">
    <property type="protein sequence ID" value="EOD37396"/>
    <property type="gene ID" value="EMIHUDRAFT_70516"/>
</dbReference>
<dbReference type="InterPro" id="IPR000445">
    <property type="entry name" value="HhH_motif"/>
</dbReference>
<dbReference type="STRING" id="2903.R1CEM6"/>
<dbReference type="GO" id="GO:0032357">
    <property type="term" value="F:oxidized purine DNA binding"/>
    <property type="evidence" value="ECO:0007669"/>
    <property type="project" value="TreeGrafter"/>
</dbReference>
<evidence type="ECO:0000259" key="14">
    <source>
        <dbReference type="SMART" id="SM00478"/>
    </source>
</evidence>
<evidence type="ECO:0000313" key="16">
    <source>
        <dbReference type="Proteomes" id="UP000013827"/>
    </source>
</evidence>
<evidence type="ECO:0000313" key="15">
    <source>
        <dbReference type="EnsemblProtists" id="EOD21193"/>
    </source>
</evidence>
<evidence type="ECO:0000256" key="1">
    <source>
        <dbReference type="ARBA" id="ARBA00000843"/>
    </source>
</evidence>
<evidence type="ECO:0000256" key="3">
    <source>
        <dbReference type="ARBA" id="ARBA00008343"/>
    </source>
</evidence>
<dbReference type="EC" id="3.2.2.31" evidence="4"/>
<dbReference type="GeneID" id="17282666"/>
<dbReference type="GO" id="GO:0034039">
    <property type="term" value="F:8-oxo-7,8-dihydroguanine DNA N-glycosylase activity"/>
    <property type="evidence" value="ECO:0007669"/>
    <property type="project" value="TreeGrafter"/>
</dbReference>
<keyword evidence="13" id="KW-0326">Glycosidase</keyword>
<evidence type="ECO:0000256" key="10">
    <source>
        <dbReference type="ARBA" id="ARBA00023004"/>
    </source>
</evidence>
<evidence type="ECO:0000256" key="12">
    <source>
        <dbReference type="ARBA" id="ARBA00023204"/>
    </source>
</evidence>